<evidence type="ECO:0000313" key="2">
    <source>
        <dbReference type="EMBL" id="KPX16153.1"/>
    </source>
</evidence>
<dbReference type="Pfam" id="PF08450">
    <property type="entry name" value="SGL"/>
    <property type="match status" value="1"/>
</dbReference>
<sequence>MLYVADSQLTHDFKNPKLAHSIRVYQVRDGALSNGKVFAEIAPGIPDGLKVDAQGNVWSSSKEGIQVFSASGELLGKIKVTAKDTGNLAFCSTGSQHWIYITAANKVLRIPALVGGSRP</sequence>
<dbReference type="EMBL" id="LJQG01000243">
    <property type="protein sequence ID" value="KPX16153.1"/>
    <property type="molecule type" value="Genomic_DNA"/>
</dbReference>
<dbReference type="AlphaFoldDB" id="A0A0P9QL80"/>
<dbReference type="InterPro" id="IPR013658">
    <property type="entry name" value="SGL"/>
</dbReference>
<gene>
    <name evidence="2" type="ORF">ALO71_02980</name>
</gene>
<dbReference type="InterPro" id="IPR052988">
    <property type="entry name" value="Oryzine_lactonohydrolase"/>
</dbReference>
<proteinExistence type="predicted"/>
<dbReference type="Proteomes" id="UP000050346">
    <property type="component" value="Unassembled WGS sequence"/>
</dbReference>
<comment type="caution">
    <text evidence="2">The sequence shown here is derived from an EMBL/GenBank/DDBJ whole genome shotgun (WGS) entry which is preliminary data.</text>
</comment>
<name>A0A0P9QL80_PSEA0</name>
<evidence type="ECO:0000313" key="3">
    <source>
        <dbReference type="Proteomes" id="UP000050346"/>
    </source>
</evidence>
<dbReference type="PANTHER" id="PTHR47064:SF2">
    <property type="entry name" value="SMP-30_GLUCONOLACTONASE_LRE-LIKE REGION DOMAIN-CONTAINING PROTEIN-RELATED"/>
    <property type="match status" value="1"/>
</dbReference>
<feature type="domain" description="SMP-30/Gluconolactonase/LRE-like region" evidence="1">
    <location>
        <begin position="19"/>
        <end position="104"/>
    </location>
</feature>
<dbReference type="PANTHER" id="PTHR47064">
    <property type="entry name" value="PUTATIVE (AFU_ORTHOLOGUE AFUA_1G08990)-RELATED"/>
    <property type="match status" value="1"/>
</dbReference>
<reference evidence="2 3" key="1">
    <citation type="submission" date="2015-09" db="EMBL/GenBank/DDBJ databases">
        <title>Genome announcement of multiple Pseudomonas syringae strains.</title>
        <authorList>
            <person name="Thakur S."/>
            <person name="Wang P.W."/>
            <person name="Gong Y."/>
            <person name="Weir B.S."/>
            <person name="Guttman D.S."/>
        </authorList>
    </citation>
    <scope>NUCLEOTIDE SEQUENCE [LARGE SCALE GENOMIC DNA]</scope>
    <source>
        <strain evidence="2 3">ICMP9150</strain>
    </source>
</reference>
<protein>
    <submittedName>
        <fullName evidence="2">Gluconolactonase</fullName>
    </submittedName>
</protein>
<organism evidence="2 3">
    <name type="scientific">Pseudomonas amygdali pv. dendropanacis</name>
    <dbReference type="NCBI Taxonomy" id="235272"/>
    <lineage>
        <taxon>Bacteria</taxon>
        <taxon>Pseudomonadati</taxon>
        <taxon>Pseudomonadota</taxon>
        <taxon>Gammaproteobacteria</taxon>
        <taxon>Pseudomonadales</taxon>
        <taxon>Pseudomonadaceae</taxon>
        <taxon>Pseudomonas</taxon>
        <taxon>Pseudomonas amygdali</taxon>
    </lineage>
</organism>
<dbReference type="InterPro" id="IPR011042">
    <property type="entry name" value="6-blade_b-propeller_TolB-like"/>
</dbReference>
<dbReference type="SUPFAM" id="SSF63829">
    <property type="entry name" value="Calcium-dependent phosphotriesterase"/>
    <property type="match status" value="1"/>
</dbReference>
<accession>A0A0P9QL80</accession>
<evidence type="ECO:0000259" key="1">
    <source>
        <dbReference type="Pfam" id="PF08450"/>
    </source>
</evidence>
<dbReference type="Gene3D" id="2.120.10.30">
    <property type="entry name" value="TolB, C-terminal domain"/>
    <property type="match status" value="1"/>
</dbReference>
<dbReference type="PATRIC" id="fig|235272.12.peg.4090"/>